<gene>
    <name evidence="1" type="ORF">AVEN_182177_1</name>
</gene>
<dbReference type="Proteomes" id="UP000499080">
    <property type="component" value="Unassembled WGS sequence"/>
</dbReference>
<dbReference type="AlphaFoldDB" id="A0A4Y2GRF7"/>
<protein>
    <submittedName>
        <fullName evidence="1">Uncharacterized protein</fullName>
    </submittedName>
</protein>
<keyword evidence="2" id="KW-1185">Reference proteome</keyword>
<accession>A0A4Y2GRF7</accession>
<evidence type="ECO:0000313" key="1">
    <source>
        <dbReference type="EMBL" id="GBM54724.1"/>
    </source>
</evidence>
<name>A0A4Y2GRF7_ARAVE</name>
<evidence type="ECO:0000313" key="2">
    <source>
        <dbReference type="Proteomes" id="UP000499080"/>
    </source>
</evidence>
<dbReference type="EMBL" id="BGPR01001471">
    <property type="protein sequence ID" value="GBM54724.1"/>
    <property type="molecule type" value="Genomic_DNA"/>
</dbReference>
<sequence>MTSRDALISTCSLPRISPSPHKRTNSVAADVTITPILQVKKTYNRAKHNLKRSCPFRLRLRTIIGGYGYSLHRLTVRYSPIQKNRRQIQLPIKPLAVLSGIHLDSIQR</sequence>
<proteinExistence type="predicted"/>
<reference evidence="1 2" key="1">
    <citation type="journal article" date="2019" name="Sci. Rep.">
        <title>Orb-weaving spider Araneus ventricosus genome elucidates the spidroin gene catalogue.</title>
        <authorList>
            <person name="Kono N."/>
            <person name="Nakamura H."/>
            <person name="Ohtoshi R."/>
            <person name="Moran D.A.P."/>
            <person name="Shinohara A."/>
            <person name="Yoshida Y."/>
            <person name="Fujiwara M."/>
            <person name="Mori M."/>
            <person name="Tomita M."/>
            <person name="Arakawa K."/>
        </authorList>
    </citation>
    <scope>NUCLEOTIDE SEQUENCE [LARGE SCALE GENOMIC DNA]</scope>
</reference>
<comment type="caution">
    <text evidence="1">The sequence shown here is derived from an EMBL/GenBank/DDBJ whole genome shotgun (WGS) entry which is preliminary data.</text>
</comment>
<organism evidence="1 2">
    <name type="scientific">Araneus ventricosus</name>
    <name type="common">Orbweaver spider</name>
    <name type="synonym">Epeira ventricosa</name>
    <dbReference type="NCBI Taxonomy" id="182803"/>
    <lineage>
        <taxon>Eukaryota</taxon>
        <taxon>Metazoa</taxon>
        <taxon>Ecdysozoa</taxon>
        <taxon>Arthropoda</taxon>
        <taxon>Chelicerata</taxon>
        <taxon>Arachnida</taxon>
        <taxon>Araneae</taxon>
        <taxon>Araneomorphae</taxon>
        <taxon>Entelegynae</taxon>
        <taxon>Araneoidea</taxon>
        <taxon>Araneidae</taxon>
        <taxon>Araneus</taxon>
    </lineage>
</organism>